<feature type="domain" description="FecR N-terminal" evidence="2">
    <location>
        <begin position="16"/>
        <end position="56"/>
    </location>
</feature>
<dbReference type="PANTHER" id="PTHR30273">
    <property type="entry name" value="PERIPLASMIC SIGNAL SENSOR AND SIGMA FACTOR ACTIVATOR FECR-RELATED"/>
    <property type="match status" value="1"/>
</dbReference>
<dbReference type="GO" id="GO:0016989">
    <property type="term" value="F:sigma factor antagonist activity"/>
    <property type="evidence" value="ECO:0007669"/>
    <property type="project" value="TreeGrafter"/>
</dbReference>
<name>A0A549SS89_METSR</name>
<dbReference type="InterPro" id="IPR006860">
    <property type="entry name" value="FecR"/>
</dbReference>
<evidence type="ECO:0000313" key="3">
    <source>
        <dbReference type="EMBL" id="TRL32492.1"/>
    </source>
</evidence>
<sequence>MTDYSDGFDHDSPRVAAVNWWIRMRADALSAAEKAEFDAWRAADPANAAAFDDMAEMCGFVESLAPNRRAEPRPASRRPALAGAATIAAALCLALAVGFDDLATWLRADIYAGVGERKSVTLEDGSRVELDARSAIALHFEPGRRRLTLLEGEAWFQVAPDAARPFVVEAAGGSVTALGTAFDIAMDKGEARVTVTEHGVAVASGGGSVVVEEGAQSAFSAERAARPEAVDVKRATAWRRGRLIFENRPLGEVLAALGRHRRGYVYCLGEASCARRVTGVFDAENPAQALREIEAFLGLRAFHVTDYLILLHG</sequence>
<dbReference type="InterPro" id="IPR012373">
    <property type="entry name" value="Ferrdict_sens_TM"/>
</dbReference>
<proteinExistence type="predicted"/>
<evidence type="ECO:0000259" key="2">
    <source>
        <dbReference type="Pfam" id="PF16220"/>
    </source>
</evidence>
<dbReference type="Pfam" id="PF04773">
    <property type="entry name" value="FecR"/>
    <property type="match status" value="1"/>
</dbReference>
<dbReference type="Pfam" id="PF16220">
    <property type="entry name" value="DUF4880"/>
    <property type="match status" value="1"/>
</dbReference>
<accession>A0A549SS89</accession>
<dbReference type="Proteomes" id="UP000316781">
    <property type="component" value="Unassembled WGS sequence"/>
</dbReference>
<dbReference type="InterPro" id="IPR032623">
    <property type="entry name" value="FecR_N"/>
</dbReference>
<feature type="domain" description="FecR protein" evidence="1">
    <location>
        <begin position="109"/>
        <end position="197"/>
    </location>
</feature>
<dbReference type="Gene3D" id="3.55.50.30">
    <property type="match status" value="1"/>
</dbReference>
<dbReference type="PIRSF" id="PIRSF018266">
    <property type="entry name" value="FecR"/>
    <property type="match status" value="1"/>
</dbReference>
<dbReference type="RefSeq" id="WP_142863255.1">
    <property type="nucleotide sequence ID" value="NZ_VJMF01000046.1"/>
</dbReference>
<organism evidence="3 4">
    <name type="scientific">Methylosinus sporium</name>
    <dbReference type="NCBI Taxonomy" id="428"/>
    <lineage>
        <taxon>Bacteria</taxon>
        <taxon>Pseudomonadati</taxon>
        <taxon>Pseudomonadota</taxon>
        <taxon>Alphaproteobacteria</taxon>
        <taxon>Hyphomicrobiales</taxon>
        <taxon>Methylocystaceae</taxon>
        <taxon>Methylosinus</taxon>
    </lineage>
</organism>
<dbReference type="AlphaFoldDB" id="A0A549SS89"/>
<evidence type="ECO:0000313" key="4">
    <source>
        <dbReference type="Proteomes" id="UP000316781"/>
    </source>
</evidence>
<comment type="caution">
    <text evidence="3">The sequence shown here is derived from an EMBL/GenBank/DDBJ whole genome shotgun (WGS) entry which is preliminary data.</text>
</comment>
<reference evidence="3 4" key="1">
    <citation type="submission" date="2019-07" db="EMBL/GenBank/DDBJ databases">
        <title>Ln-dependent methylotrophs.</title>
        <authorList>
            <person name="Tani A."/>
        </authorList>
    </citation>
    <scope>NUCLEOTIDE SEQUENCE [LARGE SCALE GENOMIC DNA]</scope>
    <source>
        <strain evidence="3 4">SM89A</strain>
    </source>
</reference>
<dbReference type="Gene3D" id="2.60.120.1440">
    <property type="match status" value="1"/>
</dbReference>
<protein>
    <submittedName>
        <fullName evidence="3">DUF4880 domain-containing protein</fullName>
    </submittedName>
</protein>
<dbReference type="PANTHER" id="PTHR30273:SF2">
    <property type="entry name" value="PROTEIN FECR"/>
    <property type="match status" value="1"/>
</dbReference>
<gene>
    <name evidence="3" type="ORF">FM996_12315</name>
</gene>
<evidence type="ECO:0000259" key="1">
    <source>
        <dbReference type="Pfam" id="PF04773"/>
    </source>
</evidence>
<dbReference type="EMBL" id="VJMF01000046">
    <property type="protein sequence ID" value="TRL32492.1"/>
    <property type="molecule type" value="Genomic_DNA"/>
</dbReference>